<reference evidence="1 2" key="1">
    <citation type="journal article" date="2017" name="Genome Biol. Evol.">
        <title>Phytophthora megakarya and P. palmivora, closely related causal agents of cacao black pod rot, underwent increases in genome sizes and gene numbers by different mechanisms.</title>
        <authorList>
            <person name="Ali S.S."/>
            <person name="Shao J."/>
            <person name="Lary D.J."/>
            <person name="Kronmiller B."/>
            <person name="Shen D."/>
            <person name="Strem M.D."/>
            <person name="Amoako-Attah I."/>
            <person name="Akrofi A.Y."/>
            <person name="Begoude B.A."/>
            <person name="Ten Hoopen G.M."/>
            <person name="Coulibaly K."/>
            <person name="Kebe B.I."/>
            <person name="Melnick R.L."/>
            <person name="Guiltinan M.J."/>
            <person name="Tyler B.M."/>
            <person name="Meinhardt L.W."/>
            <person name="Bailey B.A."/>
        </authorList>
    </citation>
    <scope>NUCLEOTIDE SEQUENCE [LARGE SCALE GENOMIC DNA]</scope>
    <source>
        <strain evidence="2">sbr112.9</strain>
    </source>
</reference>
<proteinExistence type="predicted"/>
<organism evidence="1 2">
    <name type="scientific">Phytophthora palmivora</name>
    <dbReference type="NCBI Taxonomy" id="4796"/>
    <lineage>
        <taxon>Eukaryota</taxon>
        <taxon>Sar</taxon>
        <taxon>Stramenopiles</taxon>
        <taxon>Oomycota</taxon>
        <taxon>Peronosporomycetes</taxon>
        <taxon>Peronosporales</taxon>
        <taxon>Peronosporaceae</taxon>
        <taxon>Phytophthora</taxon>
    </lineage>
</organism>
<dbReference type="SUPFAM" id="SSF48403">
    <property type="entry name" value="Ankyrin repeat"/>
    <property type="match status" value="1"/>
</dbReference>
<protein>
    <submittedName>
        <fullName evidence="1">Uncharacterized protein</fullName>
    </submittedName>
</protein>
<dbReference type="Pfam" id="PF13637">
    <property type="entry name" value="Ank_4"/>
    <property type="match status" value="1"/>
</dbReference>
<keyword evidence="2" id="KW-1185">Reference proteome</keyword>
<dbReference type="Proteomes" id="UP000237271">
    <property type="component" value="Unassembled WGS sequence"/>
</dbReference>
<dbReference type="Gene3D" id="1.25.40.20">
    <property type="entry name" value="Ankyrin repeat-containing domain"/>
    <property type="match status" value="2"/>
</dbReference>
<sequence length="414" mass="47921">MAEHDELFILTRVQVACRDLARVPHIVHLIHQFTENISQVALLNVLKDQNFHLLPQVLHAVDESSNMLYEEKLRQYRLAMYLVSSNMTLKEGKLNLMTELYRRYPGVVDDTTVRYIVRDQELSVLKWLYSCKRTLFKSFSEIIFAGVSRSGAHDIVEWIVELYPDTVWSLVYAAQGGHLKLLKWLVMYAKWNQNLVGTAWLEAMERGHLDVAKFLYELKPSTVQVHHLRIESLEMLQWIHDINHWDFDYMVVINAARAGRLEILQWLHIHHPNQFTHHAMDRAAENGHIEVLKFLHHNREDGCTTEAMNSAAKNGFLDGIECPSRHKATSSFDLLTLAAGNGHLNVVQWLHENRSEGCTSAAMDSAAKRGNWDILKWLHDNRNEGCTSHAMETKDPYIVHWLHENLGQPLPDNF</sequence>
<dbReference type="InterPro" id="IPR002110">
    <property type="entry name" value="Ankyrin_rpt"/>
</dbReference>
<dbReference type="PANTHER" id="PTHR46586">
    <property type="entry name" value="ANKYRIN REPEAT-CONTAINING PROTEIN"/>
    <property type="match status" value="1"/>
</dbReference>
<dbReference type="OrthoDB" id="112837at2759"/>
<gene>
    <name evidence="1" type="ORF">PHPALM_8237</name>
</gene>
<dbReference type="PANTHER" id="PTHR46586:SF3">
    <property type="entry name" value="ANKYRIN REPEAT-CONTAINING PROTEIN"/>
    <property type="match status" value="1"/>
</dbReference>
<dbReference type="AlphaFoldDB" id="A0A2P4YAB1"/>
<dbReference type="InterPro" id="IPR036770">
    <property type="entry name" value="Ankyrin_rpt-contain_sf"/>
</dbReference>
<feature type="non-terminal residue" evidence="1">
    <location>
        <position position="414"/>
    </location>
</feature>
<accession>A0A2P4YAB1</accession>
<comment type="caution">
    <text evidence="1">The sequence shown here is derived from an EMBL/GenBank/DDBJ whole genome shotgun (WGS) entry which is preliminary data.</text>
</comment>
<dbReference type="EMBL" id="NCKW01004480">
    <property type="protein sequence ID" value="POM74756.1"/>
    <property type="molecule type" value="Genomic_DNA"/>
</dbReference>
<name>A0A2P4YAB1_9STRA</name>
<evidence type="ECO:0000313" key="2">
    <source>
        <dbReference type="Proteomes" id="UP000237271"/>
    </source>
</evidence>
<evidence type="ECO:0000313" key="1">
    <source>
        <dbReference type="EMBL" id="POM74756.1"/>
    </source>
</evidence>
<dbReference type="InterPro" id="IPR052050">
    <property type="entry name" value="SecEffector_AnkRepeat"/>
</dbReference>